<dbReference type="HOGENOM" id="CLU_1328164_0_0_1"/>
<proteinExistence type="predicted"/>
<dbReference type="Gramene" id="OB04G13500.1">
    <property type="protein sequence ID" value="OB04G13500.1"/>
    <property type="gene ID" value="OB04G13500"/>
</dbReference>
<organism evidence="1">
    <name type="scientific">Oryza brachyantha</name>
    <name type="common">malo sina</name>
    <dbReference type="NCBI Taxonomy" id="4533"/>
    <lineage>
        <taxon>Eukaryota</taxon>
        <taxon>Viridiplantae</taxon>
        <taxon>Streptophyta</taxon>
        <taxon>Embryophyta</taxon>
        <taxon>Tracheophyta</taxon>
        <taxon>Spermatophyta</taxon>
        <taxon>Magnoliopsida</taxon>
        <taxon>Liliopsida</taxon>
        <taxon>Poales</taxon>
        <taxon>Poaceae</taxon>
        <taxon>BOP clade</taxon>
        <taxon>Oryzoideae</taxon>
        <taxon>Oryzeae</taxon>
        <taxon>Oryzinae</taxon>
        <taxon>Oryza</taxon>
    </lineage>
</organism>
<accession>J3LW25</accession>
<reference evidence="1" key="1">
    <citation type="journal article" date="2013" name="Nat. Commun.">
        <title>Whole-genome sequencing of Oryza brachyantha reveals mechanisms underlying Oryza genome evolution.</title>
        <authorList>
            <person name="Chen J."/>
            <person name="Huang Q."/>
            <person name="Gao D."/>
            <person name="Wang J."/>
            <person name="Lang Y."/>
            <person name="Liu T."/>
            <person name="Li B."/>
            <person name="Bai Z."/>
            <person name="Luis Goicoechea J."/>
            <person name="Liang C."/>
            <person name="Chen C."/>
            <person name="Zhang W."/>
            <person name="Sun S."/>
            <person name="Liao Y."/>
            <person name="Zhang X."/>
            <person name="Yang L."/>
            <person name="Song C."/>
            <person name="Wang M."/>
            <person name="Shi J."/>
            <person name="Liu G."/>
            <person name="Liu J."/>
            <person name="Zhou H."/>
            <person name="Zhou W."/>
            <person name="Yu Q."/>
            <person name="An N."/>
            <person name="Chen Y."/>
            <person name="Cai Q."/>
            <person name="Wang B."/>
            <person name="Liu B."/>
            <person name="Min J."/>
            <person name="Huang Y."/>
            <person name="Wu H."/>
            <person name="Li Z."/>
            <person name="Zhang Y."/>
            <person name="Yin Y."/>
            <person name="Song W."/>
            <person name="Jiang J."/>
            <person name="Jackson S.A."/>
            <person name="Wing R.A."/>
            <person name="Wang J."/>
            <person name="Chen M."/>
        </authorList>
    </citation>
    <scope>NUCLEOTIDE SEQUENCE [LARGE SCALE GENOMIC DNA]</scope>
    <source>
        <strain evidence="1">cv. IRGC 101232</strain>
    </source>
</reference>
<name>J3LW25_ORYBR</name>
<dbReference type="EnsemblPlants" id="OB04G13500.1">
    <property type="protein sequence ID" value="OB04G13500.1"/>
    <property type="gene ID" value="OB04G13500"/>
</dbReference>
<evidence type="ECO:0000313" key="1">
    <source>
        <dbReference type="EnsemblPlants" id="OB04G13500.1"/>
    </source>
</evidence>
<protein>
    <submittedName>
        <fullName evidence="1">Uncharacterized protein</fullName>
    </submittedName>
</protein>
<dbReference type="Proteomes" id="UP000006038">
    <property type="component" value="Chromosome 4"/>
</dbReference>
<sequence>MSSSEEDVKAEVDHPMGCFMGGKHAGSIGVDRFLSPQFIGLVNGGEWWWWQRQPRWQRCVPPAAAGSVLGGGCDDRAASVNPLDVCHPINVTSAFVAAVVSNFSRSSVKTEDSSEESGLRYSKRRSQDEDKSFKSQALLLQLSQAFRAIDVILASSFSRCLMVNARSDIKRNNTGATGATSLTAPPNLGDEILFKGVDLSRPELYPS</sequence>
<reference evidence="1" key="2">
    <citation type="submission" date="2013-04" db="UniProtKB">
        <authorList>
            <consortium name="EnsemblPlants"/>
        </authorList>
    </citation>
    <scope>IDENTIFICATION</scope>
</reference>
<evidence type="ECO:0000313" key="2">
    <source>
        <dbReference type="Proteomes" id="UP000006038"/>
    </source>
</evidence>
<keyword evidence="2" id="KW-1185">Reference proteome</keyword>
<dbReference type="AlphaFoldDB" id="J3LW25"/>